<sequence>MSKKLIIVMVNTDPSNPSELGAPFFQATVAASMGFEVEIVLTGRSGELAKKGVASKIFVPQGSSRSVYDFMCESHEAGAKFKICTPTLEIWGEDLIPEIDETVGAAYVISEAMADDTVTFTY</sequence>
<evidence type="ECO:0000313" key="1">
    <source>
        <dbReference type="EMBL" id="VAW75731.1"/>
    </source>
</evidence>
<dbReference type="SUPFAM" id="SSF75169">
    <property type="entry name" value="DsrEFH-like"/>
    <property type="match status" value="1"/>
</dbReference>
<dbReference type="InterPro" id="IPR027396">
    <property type="entry name" value="DsrEFH-like"/>
</dbReference>
<protein>
    <submittedName>
        <fullName evidence="1">Uncharacterized protein HTH_1884</fullName>
    </submittedName>
</protein>
<name>A0A3B0Y808_9ZZZZ</name>
<reference evidence="1" key="1">
    <citation type="submission" date="2018-06" db="EMBL/GenBank/DDBJ databases">
        <authorList>
            <person name="Zhirakovskaya E."/>
        </authorList>
    </citation>
    <scope>NUCLEOTIDE SEQUENCE</scope>
</reference>
<gene>
    <name evidence="1" type="ORF">MNBD_GAMMA12-1579</name>
</gene>
<proteinExistence type="predicted"/>
<dbReference type="PANTHER" id="PTHR34655">
    <property type="entry name" value="CONSERVED WITHIN P. AEROPHILUM"/>
    <property type="match status" value="1"/>
</dbReference>
<dbReference type="EMBL" id="UOFL01000092">
    <property type="protein sequence ID" value="VAW75731.1"/>
    <property type="molecule type" value="Genomic_DNA"/>
</dbReference>
<dbReference type="AlphaFoldDB" id="A0A3B0Y808"/>
<dbReference type="PANTHER" id="PTHR34655:SF2">
    <property type="entry name" value="PEROXIREDOXIN FAMILY PROTEIN"/>
    <property type="match status" value="1"/>
</dbReference>
<dbReference type="Gene3D" id="3.40.1260.10">
    <property type="entry name" value="DsrEFH-like"/>
    <property type="match status" value="1"/>
</dbReference>
<organism evidence="1">
    <name type="scientific">hydrothermal vent metagenome</name>
    <dbReference type="NCBI Taxonomy" id="652676"/>
    <lineage>
        <taxon>unclassified sequences</taxon>
        <taxon>metagenomes</taxon>
        <taxon>ecological metagenomes</taxon>
    </lineage>
</organism>
<accession>A0A3B0Y808</accession>